<gene>
    <name evidence="2" type="ORF">KIPB_009923</name>
</gene>
<comment type="caution">
    <text evidence="2">The sequence shown here is derived from an EMBL/GenBank/DDBJ whole genome shotgun (WGS) entry which is preliminary data.</text>
</comment>
<feature type="region of interest" description="Disordered" evidence="1">
    <location>
        <begin position="183"/>
        <end position="219"/>
    </location>
</feature>
<reference evidence="2 3" key="1">
    <citation type="journal article" date="2018" name="PLoS ONE">
        <title>The draft genome of Kipferlia bialata reveals reductive genome evolution in fornicate parasites.</title>
        <authorList>
            <person name="Tanifuji G."/>
            <person name="Takabayashi S."/>
            <person name="Kume K."/>
            <person name="Takagi M."/>
            <person name="Nakayama T."/>
            <person name="Kamikawa R."/>
            <person name="Inagaki Y."/>
            <person name="Hashimoto T."/>
        </authorList>
    </citation>
    <scope>NUCLEOTIDE SEQUENCE [LARGE SCALE GENOMIC DNA]</scope>
    <source>
        <strain evidence="2">NY0173</strain>
    </source>
</reference>
<dbReference type="EMBL" id="BDIP01003513">
    <property type="protein sequence ID" value="GCA63434.1"/>
    <property type="molecule type" value="Genomic_DNA"/>
</dbReference>
<evidence type="ECO:0000256" key="1">
    <source>
        <dbReference type="SAM" id="MobiDB-lite"/>
    </source>
</evidence>
<feature type="compositionally biased region" description="Basic residues" evidence="1">
    <location>
        <begin position="200"/>
        <end position="219"/>
    </location>
</feature>
<organism evidence="2 3">
    <name type="scientific">Kipferlia bialata</name>
    <dbReference type="NCBI Taxonomy" id="797122"/>
    <lineage>
        <taxon>Eukaryota</taxon>
        <taxon>Metamonada</taxon>
        <taxon>Carpediemonas-like organisms</taxon>
        <taxon>Kipferlia</taxon>
    </lineage>
</organism>
<dbReference type="Proteomes" id="UP000265618">
    <property type="component" value="Unassembled WGS sequence"/>
</dbReference>
<sequence>MNHLVFHAVYDEGTYGPVLVREDDMTMYVDMGGSPFPVVQYGPILIPCFPMIVVGILTHGSDLPEEQFRAFTCSLRRVVRHMSSRSKGVIATLDTENEDDIAEGRPPRFATEGDARAAEQRDRENYAAADPPVSVLHVWDSFGGTVPVPTHTTFQGRQLPPNYSVAKLRAAFAQGLTMHERSSLILGEKDDPAPAPPSRARVKPSKPKRGKGKPRRRRR</sequence>
<dbReference type="AlphaFoldDB" id="A0A391NP72"/>
<accession>A0A391NP72</accession>
<evidence type="ECO:0000313" key="3">
    <source>
        <dbReference type="Proteomes" id="UP000265618"/>
    </source>
</evidence>
<name>A0A391NP72_9EUKA</name>
<evidence type="ECO:0000313" key="2">
    <source>
        <dbReference type="EMBL" id="GCA63434.1"/>
    </source>
</evidence>
<keyword evidence="3" id="KW-1185">Reference proteome</keyword>
<feature type="region of interest" description="Disordered" evidence="1">
    <location>
        <begin position="96"/>
        <end position="129"/>
    </location>
</feature>
<protein>
    <submittedName>
        <fullName evidence="2">Uncharacterized protein</fullName>
    </submittedName>
</protein>
<proteinExistence type="predicted"/>
<feature type="compositionally biased region" description="Basic and acidic residues" evidence="1">
    <location>
        <begin position="183"/>
        <end position="192"/>
    </location>
</feature>
<feature type="compositionally biased region" description="Basic and acidic residues" evidence="1">
    <location>
        <begin position="102"/>
        <end position="125"/>
    </location>
</feature>